<name>A0AA38IJK8_9CUCU</name>
<dbReference type="InterPro" id="IPR013579">
    <property type="entry name" value="FAST_2"/>
</dbReference>
<evidence type="ECO:0000313" key="4">
    <source>
        <dbReference type="EMBL" id="KAJ3659143.1"/>
    </source>
</evidence>
<gene>
    <name evidence="4" type="ORF">Zmor_010848</name>
</gene>
<organism evidence="4 5">
    <name type="scientific">Zophobas morio</name>
    <dbReference type="NCBI Taxonomy" id="2755281"/>
    <lineage>
        <taxon>Eukaryota</taxon>
        <taxon>Metazoa</taxon>
        <taxon>Ecdysozoa</taxon>
        <taxon>Arthropoda</taxon>
        <taxon>Hexapoda</taxon>
        <taxon>Insecta</taxon>
        <taxon>Pterygota</taxon>
        <taxon>Neoptera</taxon>
        <taxon>Endopterygota</taxon>
        <taxon>Coleoptera</taxon>
        <taxon>Polyphaga</taxon>
        <taxon>Cucujiformia</taxon>
        <taxon>Tenebrionidae</taxon>
        <taxon>Zophobas</taxon>
    </lineage>
</organism>
<dbReference type="PANTHER" id="PTHR21228">
    <property type="entry name" value="FAST LEU-RICH DOMAIN-CONTAINING"/>
    <property type="match status" value="1"/>
</dbReference>
<sequence>MCIKPLLFHLQCRYFKINNYGKCSAFNKFISTSAAHHLRIPAQDETPSDDDTAEIDDSYLNITTYEGYARDLLFKNSKDLLLRHIYHCASVQELLSVIDKNLNHFEHEHITQTVFVLHDLQRIYQDFSSSKTKNLSQSANEFFEKLQKEDHFQKLLTLTETKVHHFDSRTLSYCALYLNKLGLTIDTKTMQLLCDTLKKKLLDKFSLASTTRFLETVFSETSLRPFFMSQELMPLVFKEIELCASIEDLSNISVSLNKLHRVVTEESLDQYKTKVESLIANGFLTSKHYKVVLQIISFLNYPKWRDKNTVLISKCVSLVKDDVNNFNLNEVLILCEILFKIQEPSSVLNDLQRCSYKYFYQLEDFPTTQKISLLSILVFFTAPHMRSNFHKKLKKYVNECENYENLLVLRKLLSYLKVSDVSLCNLYWEKMLNVVKTEHRHIDILQISQNYVSFSSDIDNYRHLEFETEMLKHLSNLMKEVNCEFFPQKIASILSFVLLYGNDLSVLEYLVTKIENNWHQLKPNDCLKLAYTLRLFNETDKKYIKLSYARRIDEALSQYILKESASHHQDLWKNNALLKSCVYKNKVNMSEITSLLHIYKNFQYISSKNMENLFYCFLMTNTLFPELLENMIKYILTYKDHILGFNAGRVLYLSYSLGYHPKNTTEFCASVVDIIIRDQKRMTGLSIIYSALALCFYNKLPNSIIKSIFNVEFMDKLDSELQQCYSKDKYPNRVRNYLMRLNRAVCLDYPECNVPWFHQKYVDENIKGKNRQPSFFTLKIREHLLRIIQNKDALSENVVTPYGYQIDFVINLNSKDEVVHNESECVKRLALLLTPEYAYTTITSQLKGSFQLKKRHLEMLGYKVVFVKSSDWIGLYYTEDRIDYLEHLIWPKKFSEIKTQTFR</sequence>
<dbReference type="PANTHER" id="PTHR21228:SF72">
    <property type="entry name" value="LD32258P"/>
    <property type="match status" value="1"/>
</dbReference>
<keyword evidence="2" id="KW-0496">Mitochondrion</keyword>
<dbReference type="Proteomes" id="UP001168821">
    <property type="component" value="Unassembled WGS sequence"/>
</dbReference>
<evidence type="ECO:0000259" key="3">
    <source>
        <dbReference type="PROSITE" id="PS51286"/>
    </source>
</evidence>
<evidence type="ECO:0000256" key="2">
    <source>
        <dbReference type="ARBA" id="ARBA00023128"/>
    </source>
</evidence>
<dbReference type="InterPro" id="IPR050870">
    <property type="entry name" value="FAST_kinase"/>
</dbReference>
<keyword evidence="5" id="KW-1185">Reference proteome</keyword>
<comment type="caution">
    <text evidence="4">The sequence shown here is derived from an EMBL/GenBank/DDBJ whole genome shotgun (WGS) entry which is preliminary data.</text>
</comment>
<dbReference type="Pfam" id="PF06743">
    <property type="entry name" value="FAST_1"/>
    <property type="match status" value="1"/>
</dbReference>
<dbReference type="GO" id="GO:0003723">
    <property type="term" value="F:RNA binding"/>
    <property type="evidence" value="ECO:0007669"/>
    <property type="project" value="TreeGrafter"/>
</dbReference>
<feature type="domain" description="RAP" evidence="3">
    <location>
        <begin position="829"/>
        <end position="887"/>
    </location>
</feature>
<evidence type="ECO:0000256" key="1">
    <source>
        <dbReference type="ARBA" id="ARBA00004173"/>
    </source>
</evidence>
<protein>
    <recommendedName>
        <fullName evidence="3">RAP domain-containing protein</fullName>
    </recommendedName>
</protein>
<dbReference type="Pfam" id="PF08368">
    <property type="entry name" value="FAST_2"/>
    <property type="match status" value="1"/>
</dbReference>
<dbReference type="Pfam" id="PF08373">
    <property type="entry name" value="RAP"/>
    <property type="match status" value="1"/>
</dbReference>
<dbReference type="SMART" id="SM00952">
    <property type="entry name" value="RAP"/>
    <property type="match status" value="1"/>
</dbReference>
<dbReference type="PROSITE" id="PS51286">
    <property type="entry name" value="RAP"/>
    <property type="match status" value="1"/>
</dbReference>
<proteinExistence type="predicted"/>
<dbReference type="EMBL" id="JALNTZ010000003">
    <property type="protein sequence ID" value="KAJ3659143.1"/>
    <property type="molecule type" value="Genomic_DNA"/>
</dbReference>
<comment type="subcellular location">
    <subcellularLocation>
        <location evidence="1">Mitochondrion</location>
    </subcellularLocation>
</comment>
<dbReference type="AlphaFoldDB" id="A0AA38IJK8"/>
<accession>A0AA38IJK8</accession>
<dbReference type="GO" id="GO:0000963">
    <property type="term" value="P:mitochondrial RNA processing"/>
    <property type="evidence" value="ECO:0007669"/>
    <property type="project" value="TreeGrafter"/>
</dbReference>
<dbReference type="GO" id="GO:0044528">
    <property type="term" value="P:regulation of mitochondrial mRNA stability"/>
    <property type="evidence" value="ECO:0007669"/>
    <property type="project" value="InterPro"/>
</dbReference>
<evidence type="ECO:0000313" key="5">
    <source>
        <dbReference type="Proteomes" id="UP001168821"/>
    </source>
</evidence>
<reference evidence="4" key="1">
    <citation type="journal article" date="2023" name="G3 (Bethesda)">
        <title>Whole genome assemblies of Zophobas morio and Tenebrio molitor.</title>
        <authorList>
            <person name="Kaur S."/>
            <person name="Stinson S.A."/>
            <person name="diCenzo G.C."/>
        </authorList>
    </citation>
    <scope>NUCLEOTIDE SEQUENCE</scope>
    <source>
        <strain evidence="4">QUZm001</strain>
    </source>
</reference>
<dbReference type="InterPro" id="IPR010622">
    <property type="entry name" value="FAST_Leu-rich"/>
</dbReference>
<dbReference type="GO" id="GO:0005759">
    <property type="term" value="C:mitochondrial matrix"/>
    <property type="evidence" value="ECO:0007669"/>
    <property type="project" value="TreeGrafter"/>
</dbReference>
<dbReference type="InterPro" id="IPR013584">
    <property type="entry name" value="RAP"/>
</dbReference>
<dbReference type="GO" id="GO:0035770">
    <property type="term" value="C:ribonucleoprotein granule"/>
    <property type="evidence" value="ECO:0007669"/>
    <property type="project" value="TreeGrafter"/>
</dbReference>